<accession>A0A851GNZ0</accession>
<dbReference type="RefSeq" id="WP_178933550.1">
    <property type="nucleotide sequence ID" value="NZ_JACBAZ010000006.1"/>
</dbReference>
<dbReference type="AlphaFoldDB" id="A0A851GNZ0"/>
<feature type="chain" id="PRO_5032337310" evidence="1">
    <location>
        <begin position="21"/>
        <end position="187"/>
    </location>
</feature>
<evidence type="ECO:0000313" key="3">
    <source>
        <dbReference type="Proteomes" id="UP000557872"/>
    </source>
</evidence>
<evidence type="ECO:0000313" key="2">
    <source>
        <dbReference type="EMBL" id="NWK56747.1"/>
    </source>
</evidence>
<protein>
    <submittedName>
        <fullName evidence="2">Uncharacterized protein</fullName>
    </submittedName>
</protein>
<feature type="signal peptide" evidence="1">
    <location>
        <begin position="1"/>
        <end position="20"/>
    </location>
</feature>
<proteinExistence type="predicted"/>
<evidence type="ECO:0000256" key="1">
    <source>
        <dbReference type="SAM" id="SignalP"/>
    </source>
</evidence>
<reference evidence="2 3" key="1">
    <citation type="submission" date="2020-07" db="EMBL/GenBank/DDBJ databases">
        <title>Roseicoccus Jingziensis gen. nov., sp. nov., isolated from coastal seawater.</title>
        <authorList>
            <person name="Feng X."/>
        </authorList>
    </citation>
    <scope>NUCLEOTIDE SEQUENCE [LARGE SCALE GENOMIC DNA]</scope>
    <source>
        <strain evidence="2 3">N1E253</strain>
    </source>
</reference>
<dbReference type="EMBL" id="JACBAZ010000006">
    <property type="protein sequence ID" value="NWK56747.1"/>
    <property type="molecule type" value="Genomic_DNA"/>
</dbReference>
<comment type="caution">
    <text evidence="2">The sequence shown here is derived from an EMBL/GenBank/DDBJ whole genome shotgun (WGS) entry which is preliminary data.</text>
</comment>
<organism evidence="2 3">
    <name type="scientific">Oceaniferula marina</name>
    <dbReference type="NCBI Taxonomy" id="2748318"/>
    <lineage>
        <taxon>Bacteria</taxon>
        <taxon>Pseudomonadati</taxon>
        <taxon>Verrucomicrobiota</taxon>
        <taxon>Verrucomicrobiia</taxon>
        <taxon>Verrucomicrobiales</taxon>
        <taxon>Verrucomicrobiaceae</taxon>
        <taxon>Oceaniferula</taxon>
    </lineage>
</organism>
<dbReference type="Proteomes" id="UP000557872">
    <property type="component" value="Unassembled WGS sequence"/>
</dbReference>
<sequence length="187" mass="21329">MKCLFSIVIAMATVTPASRADDFNQIIVETSVIYYPGDRELRNEYVDAERKDGQSFHNYAPSADVPNSVLKPIKELCIHKYPYSMQNRLIELREQIAAYRFFKQYAWADGLTDAAISKIEAVSETLLGTDYILIHQRAVNESRAFKQLGKINFENKAAAARKYPNSYQSQLHQVLGLIHELPLNTNK</sequence>
<name>A0A851GNZ0_9BACT</name>
<keyword evidence="3" id="KW-1185">Reference proteome</keyword>
<keyword evidence="1" id="KW-0732">Signal</keyword>
<gene>
    <name evidence="2" type="ORF">HW115_14080</name>
</gene>